<evidence type="ECO:0000256" key="1">
    <source>
        <dbReference type="ARBA" id="ARBA00023224"/>
    </source>
</evidence>
<feature type="transmembrane region" description="Helical" evidence="5">
    <location>
        <begin position="203"/>
        <end position="225"/>
    </location>
</feature>
<dbReference type="GO" id="GO:0006935">
    <property type="term" value="P:chemotaxis"/>
    <property type="evidence" value="ECO:0007669"/>
    <property type="project" value="InterPro"/>
</dbReference>
<accession>A0AA45HJC9</accession>
<comment type="similarity">
    <text evidence="2">Belongs to the methyl-accepting chemotaxis (MCP) protein family.</text>
</comment>
<dbReference type="Pfam" id="PF07700">
    <property type="entry name" value="HNOB"/>
    <property type="match status" value="1"/>
</dbReference>
<evidence type="ECO:0000256" key="4">
    <source>
        <dbReference type="SAM" id="Coils"/>
    </source>
</evidence>
<keyword evidence="5" id="KW-1133">Transmembrane helix</keyword>
<dbReference type="AlphaFoldDB" id="A0AA45HJC9"/>
<dbReference type="GO" id="GO:0004888">
    <property type="term" value="F:transmembrane signaling receptor activity"/>
    <property type="evidence" value="ECO:0007669"/>
    <property type="project" value="InterPro"/>
</dbReference>
<dbReference type="InterPro" id="IPR024096">
    <property type="entry name" value="NO_sig/Golgi_transp_ligand-bd"/>
</dbReference>
<dbReference type="PANTHER" id="PTHR32089">
    <property type="entry name" value="METHYL-ACCEPTING CHEMOTAXIS PROTEIN MCPB"/>
    <property type="match status" value="1"/>
</dbReference>
<dbReference type="PROSITE" id="PS50111">
    <property type="entry name" value="CHEMOTAXIS_TRANSDUC_2"/>
    <property type="match status" value="1"/>
</dbReference>
<dbReference type="RefSeq" id="WP_109604213.1">
    <property type="nucleotide sequence ID" value="NZ_QGGI01000004.1"/>
</dbReference>
<dbReference type="SMART" id="SM00283">
    <property type="entry name" value="MA"/>
    <property type="match status" value="1"/>
</dbReference>
<keyword evidence="5" id="KW-0812">Transmembrane</keyword>
<protein>
    <submittedName>
        <fullName evidence="7">Methyl-accepting chemotaxis protein</fullName>
    </submittedName>
</protein>
<keyword evidence="5" id="KW-0472">Membrane</keyword>
<evidence type="ECO:0000256" key="3">
    <source>
        <dbReference type="PROSITE-ProRule" id="PRU00284"/>
    </source>
</evidence>
<dbReference type="InterPro" id="IPR038158">
    <property type="entry name" value="H-NOX_domain_sf"/>
</dbReference>
<keyword evidence="4" id="KW-0175">Coiled coil</keyword>
<dbReference type="GO" id="GO:0007165">
    <property type="term" value="P:signal transduction"/>
    <property type="evidence" value="ECO:0007669"/>
    <property type="project" value="UniProtKB-KW"/>
</dbReference>
<feature type="domain" description="Methyl-accepting transducer" evidence="6">
    <location>
        <begin position="323"/>
        <end position="580"/>
    </location>
</feature>
<proteinExistence type="inferred from homology"/>
<dbReference type="GO" id="GO:0016020">
    <property type="term" value="C:membrane"/>
    <property type="evidence" value="ECO:0007669"/>
    <property type="project" value="InterPro"/>
</dbReference>
<dbReference type="Gene3D" id="3.90.1520.10">
    <property type="entry name" value="H-NOX domain"/>
    <property type="match status" value="1"/>
</dbReference>
<evidence type="ECO:0000313" key="7">
    <source>
        <dbReference type="EMBL" id="PWJ95682.1"/>
    </source>
</evidence>
<sequence>MKEIMFKAWVETWEEIYGQNLVKEVLKEFSLVSENGKSVLKDLEDSIIYKILDKMSIKTKKPLKDLLFETGTKNVNTFYKMYAPFFKKKGILSFMSVMDFVHKSIAGRIKGSKPPKIDFEYIDKNSAYVVYRSERKYLNYYFLGMLSGASQHFEDPIEYEIIEENNDDGSYLKVKLKASKQYGESIILKFFKIPGLSSKKGSFIMYMYSLFISFIINYFSISYVFKSFIESIPISIFLSFSISTFFYIIFLVYKNAFEKIINKSIENMAKFNFEDPVMIYGDKVINDNNKKVNNFRRKNQEIFTEMMVDVDQIENFTENIVDYSKNIKEDTQELKELVGEVKKSSELISNDSQDISSIINNNSQKINDILGKGDSISDTLLKSIELLKKNDKIVLDSSDEIIEMTERFNILMSESKEVQKDTLNTLKVIDSVTSIAEQTNLLALNAAIEAARAGELGKGFAVVADEIRNLAEESKRSASDISKVIVNISDRINNLTESILSEYNKSRKEADNLSKSVEESAEKTIQLEHLSLEVKNVFDTLLEEGEELQKTAINIESLMATSQENSAVSEEMYSSLKEFIIRLDSIFDSLEKSKFFIKEFTNKFSNIRY</sequence>
<comment type="caution">
    <text evidence="7">The sequence shown here is derived from an EMBL/GenBank/DDBJ whole genome shotgun (WGS) entry which is preliminary data.</text>
</comment>
<dbReference type="EMBL" id="QGGI01000004">
    <property type="protein sequence ID" value="PWJ95682.1"/>
    <property type="molecule type" value="Genomic_DNA"/>
</dbReference>
<dbReference type="Pfam" id="PF00015">
    <property type="entry name" value="MCPsignal"/>
    <property type="match status" value="1"/>
</dbReference>
<dbReference type="GO" id="GO:0020037">
    <property type="term" value="F:heme binding"/>
    <property type="evidence" value="ECO:0007669"/>
    <property type="project" value="InterPro"/>
</dbReference>
<dbReference type="Gene3D" id="1.10.287.950">
    <property type="entry name" value="Methyl-accepting chemotaxis protein"/>
    <property type="match status" value="1"/>
</dbReference>
<evidence type="ECO:0000256" key="5">
    <source>
        <dbReference type="SAM" id="Phobius"/>
    </source>
</evidence>
<dbReference type="SUPFAM" id="SSF58104">
    <property type="entry name" value="Methyl-accepting chemotaxis protein (MCP) signaling domain"/>
    <property type="match status" value="1"/>
</dbReference>
<keyword evidence="8" id="KW-1185">Reference proteome</keyword>
<dbReference type="Proteomes" id="UP000245921">
    <property type="component" value="Unassembled WGS sequence"/>
</dbReference>
<name>A0AA45HJC9_9BACT</name>
<evidence type="ECO:0000259" key="6">
    <source>
        <dbReference type="PROSITE" id="PS50111"/>
    </source>
</evidence>
<dbReference type="InterPro" id="IPR004090">
    <property type="entry name" value="Chemotax_Me-accpt_rcpt"/>
</dbReference>
<dbReference type="InterPro" id="IPR011644">
    <property type="entry name" value="Heme_NO-bd"/>
</dbReference>
<dbReference type="PANTHER" id="PTHR32089:SF114">
    <property type="entry name" value="METHYL-ACCEPTING CHEMOTAXIS PROTEIN MCPB"/>
    <property type="match status" value="1"/>
</dbReference>
<reference evidence="7 8" key="1">
    <citation type="submission" date="2018-05" db="EMBL/GenBank/DDBJ databases">
        <title>Genomic Encyclopedia of Type Strains, Phase IV (KMG-IV): sequencing the most valuable type-strain genomes for metagenomic binning, comparative biology and taxonomic classification.</title>
        <authorList>
            <person name="Goeker M."/>
        </authorList>
    </citation>
    <scope>NUCLEOTIDE SEQUENCE [LARGE SCALE GENOMIC DNA]</scope>
    <source>
        <strain evidence="7 8">DSM 24906</strain>
    </source>
</reference>
<evidence type="ECO:0000256" key="2">
    <source>
        <dbReference type="ARBA" id="ARBA00029447"/>
    </source>
</evidence>
<keyword evidence="1 3" id="KW-0807">Transducer</keyword>
<dbReference type="InterPro" id="IPR004089">
    <property type="entry name" value="MCPsignal_dom"/>
</dbReference>
<gene>
    <name evidence="7" type="ORF">C7380_10497</name>
</gene>
<organism evidence="7 8">
    <name type="scientific">Oceanotoga teriensis</name>
    <dbReference type="NCBI Taxonomy" id="515440"/>
    <lineage>
        <taxon>Bacteria</taxon>
        <taxon>Thermotogati</taxon>
        <taxon>Thermotogota</taxon>
        <taxon>Thermotogae</taxon>
        <taxon>Petrotogales</taxon>
        <taxon>Petrotogaceae</taxon>
        <taxon>Oceanotoga</taxon>
    </lineage>
</organism>
<feature type="transmembrane region" description="Helical" evidence="5">
    <location>
        <begin position="231"/>
        <end position="253"/>
    </location>
</feature>
<dbReference type="SUPFAM" id="SSF111126">
    <property type="entry name" value="Ligand-binding domain in the NO signalling and Golgi transport"/>
    <property type="match status" value="1"/>
</dbReference>
<evidence type="ECO:0000313" key="8">
    <source>
        <dbReference type="Proteomes" id="UP000245921"/>
    </source>
</evidence>
<feature type="coiled-coil region" evidence="4">
    <location>
        <begin position="313"/>
        <end position="340"/>
    </location>
</feature>
<dbReference type="PRINTS" id="PR00260">
    <property type="entry name" value="CHEMTRNSDUCR"/>
</dbReference>